<dbReference type="PANTHER" id="PTHR21522">
    <property type="entry name" value="PROTON CHANNEL OTOP"/>
    <property type="match status" value="1"/>
</dbReference>
<sequence length="569" mass="63822">MSAPPVPQHLLLTENGSLHTRLQTSENGDNCREHLQIEYSRSISAAVLHQNSTDHETARINHDVPRNSSFSFATLLYAAFIIVFVCVGHASYEVTPDNAHIFRSCNALTYYMYAVGIVFLLYINLFVIHPSWFNWILRRFSSNYSLTPASQDARAVNSLFLRLGILLFGGAGSVLFALLLFLLISGKIEAILVDTATIEAALGFVFTFYQMYFMNVNYKVCVLLRSCTRYVIFQLQIRSSKDVCQFGFMHLLAVNVWTWYRFVAAKFHESVLKFSMRRSSRTRLPRRTLWKSCSRTSKTKILVLNGLCTIQDRCACHGTTKADTPIRFQFSYTLPGIFGGVVLAIAGVFTAAIYEAVEHEGYGTAAFGAFDSLCYGLCIVAVVAASSAMRSMAVSSSLHSDEVDEILLYVAFVGEVVWNSAELANFLTGQVGLDQGVLVLAFTLLRLVHVFTQTWFILAATRMRLSRNPTLRELRGRIPVTFLLTVNIILFFFSIFESSNDRFGIMNELASTQGYLKLAAAPIIIFYRFHCAVCLAEIWQRSFARPKDPSIEVTSPGCDRSTFTIVSMD</sequence>
<dbReference type="GO" id="GO:1902600">
    <property type="term" value="P:proton transmembrane transport"/>
    <property type="evidence" value="ECO:0000318"/>
    <property type="project" value="GO_Central"/>
</dbReference>
<keyword evidence="6" id="KW-0375">Hydrogen ion transport</keyword>
<keyword evidence="12" id="KW-1185">Reference proteome</keyword>
<comment type="similarity">
    <text evidence="2">Belongs to the otopetrin family.</text>
</comment>
<name>A0A2A6CNM7_PRIPA</name>
<evidence type="ECO:0000256" key="3">
    <source>
        <dbReference type="ARBA" id="ARBA00022448"/>
    </source>
</evidence>
<dbReference type="PANTHER" id="PTHR21522:SF43">
    <property type="entry name" value="OTOPETRIN-2"/>
    <property type="match status" value="1"/>
</dbReference>
<proteinExistence type="inferred from homology"/>
<gene>
    <name evidence="11" type="primary">WBGene00118829</name>
</gene>
<dbReference type="GO" id="GO:0015252">
    <property type="term" value="F:proton channel activity"/>
    <property type="evidence" value="ECO:0000318"/>
    <property type="project" value="GO_Central"/>
</dbReference>
<dbReference type="EnsemblMetazoa" id="PPA29275.1">
    <property type="protein sequence ID" value="PPA29275.1"/>
    <property type="gene ID" value="WBGene00118829"/>
</dbReference>
<reference evidence="11" key="2">
    <citation type="submission" date="2022-06" db="UniProtKB">
        <authorList>
            <consortium name="EnsemblMetazoa"/>
        </authorList>
    </citation>
    <scope>IDENTIFICATION</scope>
    <source>
        <strain evidence="11">PS312</strain>
    </source>
</reference>
<dbReference type="GO" id="GO:0005886">
    <property type="term" value="C:plasma membrane"/>
    <property type="evidence" value="ECO:0000318"/>
    <property type="project" value="GO_Central"/>
</dbReference>
<keyword evidence="9" id="KW-0472">Membrane</keyword>
<dbReference type="Pfam" id="PF03189">
    <property type="entry name" value="Otopetrin"/>
    <property type="match status" value="2"/>
</dbReference>
<dbReference type="InterPro" id="IPR004878">
    <property type="entry name" value="Otopetrin"/>
</dbReference>
<keyword evidence="10" id="KW-0407">Ion channel</keyword>
<evidence type="ECO:0000256" key="10">
    <source>
        <dbReference type="ARBA" id="ARBA00023303"/>
    </source>
</evidence>
<evidence type="ECO:0000256" key="9">
    <source>
        <dbReference type="ARBA" id="ARBA00023136"/>
    </source>
</evidence>
<evidence type="ECO:0000313" key="12">
    <source>
        <dbReference type="Proteomes" id="UP000005239"/>
    </source>
</evidence>
<evidence type="ECO:0000256" key="5">
    <source>
        <dbReference type="ARBA" id="ARBA00022692"/>
    </source>
</evidence>
<evidence type="ECO:0000256" key="4">
    <source>
        <dbReference type="ARBA" id="ARBA00022475"/>
    </source>
</evidence>
<evidence type="ECO:0000256" key="7">
    <source>
        <dbReference type="ARBA" id="ARBA00022989"/>
    </source>
</evidence>
<accession>A0A2A6CNM7</accession>
<keyword evidence="3" id="KW-0813">Transport</keyword>
<evidence type="ECO:0000313" key="11">
    <source>
        <dbReference type="EnsemblMetazoa" id="PPA29275.1"/>
    </source>
</evidence>
<evidence type="ECO:0000256" key="2">
    <source>
        <dbReference type="ARBA" id="ARBA00006513"/>
    </source>
</evidence>
<keyword evidence="8" id="KW-0406">Ion transport</keyword>
<dbReference type="AlphaFoldDB" id="A0A2A6CNM7"/>
<evidence type="ECO:0000256" key="8">
    <source>
        <dbReference type="ARBA" id="ARBA00023065"/>
    </source>
</evidence>
<accession>A0A8R1UHD8</accession>
<keyword evidence="4" id="KW-1003">Cell membrane</keyword>
<keyword evidence="5" id="KW-0812">Transmembrane</keyword>
<organism evidence="11 12">
    <name type="scientific">Pristionchus pacificus</name>
    <name type="common">Parasitic nematode worm</name>
    <dbReference type="NCBI Taxonomy" id="54126"/>
    <lineage>
        <taxon>Eukaryota</taxon>
        <taxon>Metazoa</taxon>
        <taxon>Ecdysozoa</taxon>
        <taxon>Nematoda</taxon>
        <taxon>Chromadorea</taxon>
        <taxon>Rhabditida</taxon>
        <taxon>Rhabditina</taxon>
        <taxon>Diplogasteromorpha</taxon>
        <taxon>Diplogasteroidea</taxon>
        <taxon>Neodiplogasteridae</taxon>
        <taxon>Pristionchus</taxon>
    </lineage>
</organism>
<dbReference type="Proteomes" id="UP000005239">
    <property type="component" value="Unassembled WGS sequence"/>
</dbReference>
<reference evidence="12" key="1">
    <citation type="journal article" date="2008" name="Nat. Genet.">
        <title>The Pristionchus pacificus genome provides a unique perspective on nematode lifestyle and parasitism.</title>
        <authorList>
            <person name="Dieterich C."/>
            <person name="Clifton S.W."/>
            <person name="Schuster L.N."/>
            <person name="Chinwalla A."/>
            <person name="Delehaunty K."/>
            <person name="Dinkelacker I."/>
            <person name="Fulton L."/>
            <person name="Fulton R."/>
            <person name="Godfrey J."/>
            <person name="Minx P."/>
            <person name="Mitreva M."/>
            <person name="Roeseler W."/>
            <person name="Tian H."/>
            <person name="Witte H."/>
            <person name="Yang S.P."/>
            <person name="Wilson R.K."/>
            <person name="Sommer R.J."/>
        </authorList>
    </citation>
    <scope>NUCLEOTIDE SEQUENCE [LARGE SCALE GENOMIC DNA]</scope>
    <source>
        <strain evidence="12">PS312</strain>
    </source>
</reference>
<keyword evidence="7" id="KW-1133">Transmembrane helix</keyword>
<evidence type="ECO:0000256" key="1">
    <source>
        <dbReference type="ARBA" id="ARBA00004651"/>
    </source>
</evidence>
<evidence type="ECO:0000256" key="6">
    <source>
        <dbReference type="ARBA" id="ARBA00022781"/>
    </source>
</evidence>
<comment type="subcellular location">
    <subcellularLocation>
        <location evidence="1">Cell membrane</location>
        <topology evidence="1">Multi-pass membrane protein</topology>
    </subcellularLocation>
</comment>
<protein>
    <submittedName>
        <fullName evidence="11">Uncharacterized protein</fullName>
    </submittedName>
</protein>
<dbReference type="OrthoDB" id="6429739at2759"/>